<feature type="compositionally biased region" description="Basic and acidic residues" evidence="1">
    <location>
        <begin position="77"/>
        <end position="93"/>
    </location>
</feature>
<proteinExistence type="predicted"/>
<name>V9P522_SALMI</name>
<evidence type="ECO:0000313" key="2">
    <source>
        <dbReference type="EMBL" id="AGU16661.1"/>
    </source>
</evidence>
<dbReference type="RefSeq" id="YP_008992400.1">
    <property type="nucleotide sequence ID" value="NC_023209.1"/>
</dbReference>
<gene>
    <name evidence="2" type="primary">orf113b</name>
    <name evidence="2" type="ORF">Salmi_Mp134</name>
</gene>
<dbReference type="KEGG" id="smil:18126410"/>
<accession>V9P522</accession>
<feature type="compositionally biased region" description="Polar residues" evidence="1">
    <location>
        <begin position="94"/>
        <end position="113"/>
    </location>
</feature>
<protein>
    <submittedName>
        <fullName evidence="2">Uncharacterized protein</fullName>
    </submittedName>
</protein>
<sequence>MESDYHPDNFSFLVEWNIETKVPKSTEVYPNRSELNELPLYELRVKGKESEIGNITSSRKTNRRKRPRARASQKSPNETKEERTSNNKERHEGSPSTSQKNNKQQANLLSFLL</sequence>
<organism evidence="2">
    <name type="scientific">Salvia miltiorrhiza</name>
    <name type="common">Chinese sage</name>
    <dbReference type="NCBI Taxonomy" id="226208"/>
    <lineage>
        <taxon>Eukaryota</taxon>
        <taxon>Viridiplantae</taxon>
        <taxon>Streptophyta</taxon>
        <taxon>Embryophyta</taxon>
        <taxon>Tracheophyta</taxon>
        <taxon>Spermatophyta</taxon>
        <taxon>Magnoliopsida</taxon>
        <taxon>eudicotyledons</taxon>
        <taxon>Gunneridae</taxon>
        <taxon>Pentapetalae</taxon>
        <taxon>asterids</taxon>
        <taxon>lamiids</taxon>
        <taxon>Lamiales</taxon>
        <taxon>Lamiaceae</taxon>
        <taxon>Nepetoideae</taxon>
        <taxon>Mentheae</taxon>
        <taxon>Salviinae</taxon>
        <taxon>Salvia</taxon>
        <taxon>Salvia incertae sedis</taxon>
    </lineage>
</organism>
<dbReference type="AlphaFoldDB" id="V9P522"/>
<geneLocation type="mitochondrion" evidence="2"/>
<dbReference type="GeneID" id="18126410"/>
<feature type="compositionally biased region" description="Basic residues" evidence="1">
    <location>
        <begin position="60"/>
        <end position="71"/>
    </location>
</feature>
<feature type="region of interest" description="Disordered" evidence="1">
    <location>
        <begin position="45"/>
        <end position="113"/>
    </location>
</feature>
<evidence type="ECO:0000256" key="1">
    <source>
        <dbReference type="SAM" id="MobiDB-lite"/>
    </source>
</evidence>
<keyword evidence="2" id="KW-0496">Mitochondrion</keyword>
<dbReference type="EMBL" id="KF177345">
    <property type="protein sequence ID" value="AGU16661.1"/>
    <property type="molecule type" value="Genomic_DNA"/>
</dbReference>
<reference evidence="2" key="1">
    <citation type="submission" date="2013-05" db="EMBL/GenBank/DDBJ databases">
        <title>The Mitochondrial Genome of the medicinal plant Salvia miltiorrhiza.</title>
        <authorList>
            <person name="Qian J."/>
        </authorList>
    </citation>
    <scope>NUCLEOTIDE SEQUENCE</scope>
</reference>